<dbReference type="EMBL" id="RBWS01000007">
    <property type="protein sequence ID" value="RKO71712.1"/>
    <property type="molecule type" value="Genomic_DNA"/>
</dbReference>
<protein>
    <submittedName>
        <fullName evidence="3">Gluconolactonase</fullName>
    </submittedName>
</protein>
<evidence type="ECO:0000256" key="1">
    <source>
        <dbReference type="ARBA" id="ARBA00022801"/>
    </source>
</evidence>
<dbReference type="InterPro" id="IPR013658">
    <property type="entry name" value="SGL"/>
</dbReference>
<dbReference type="InterPro" id="IPR051262">
    <property type="entry name" value="SMP-30/CGR1_Lactonase"/>
</dbReference>
<dbReference type="PANTHER" id="PTHR47572:SF4">
    <property type="entry name" value="LACTONASE DRP35"/>
    <property type="match status" value="1"/>
</dbReference>
<dbReference type="Pfam" id="PF08450">
    <property type="entry name" value="SGL"/>
    <property type="match status" value="1"/>
</dbReference>
<dbReference type="GO" id="GO:0016787">
    <property type="term" value="F:hydrolase activity"/>
    <property type="evidence" value="ECO:0007669"/>
    <property type="project" value="UniProtKB-KW"/>
</dbReference>
<gene>
    <name evidence="3" type="ORF">D7322_09870</name>
</gene>
<dbReference type="Gene3D" id="2.120.10.30">
    <property type="entry name" value="TolB, C-terminal domain"/>
    <property type="match status" value="1"/>
</dbReference>
<evidence type="ECO:0000259" key="2">
    <source>
        <dbReference type="Pfam" id="PF08450"/>
    </source>
</evidence>
<evidence type="ECO:0000313" key="3">
    <source>
        <dbReference type="EMBL" id="RKO71712.1"/>
    </source>
</evidence>
<dbReference type="AlphaFoldDB" id="A0A420VZF3"/>
<dbReference type="Proteomes" id="UP000282423">
    <property type="component" value="Unassembled WGS sequence"/>
</dbReference>
<dbReference type="InterPro" id="IPR011042">
    <property type="entry name" value="6-blade_b-propeller_TolB-like"/>
</dbReference>
<accession>A0A420VZF3</accession>
<feature type="domain" description="SMP-30/Gluconolactonase/LRE-like region" evidence="2">
    <location>
        <begin position="41"/>
        <end position="272"/>
    </location>
</feature>
<reference evidence="3 4" key="1">
    <citation type="submission" date="2018-10" db="EMBL/GenBank/DDBJ databases">
        <title>Sphingobacterium sp. M05W1-28.</title>
        <authorList>
            <person name="Cai H."/>
        </authorList>
    </citation>
    <scope>NUCLEOTIDE SEQUENCE [LARGE SCALE GENOMIC DNA]</scope>
    <source>
        <strain evidence="3 4">M05W1-28</strain>
    </source>
</reference>
<keyword evidence="4" id="KW-1185">Reference proteome</keyword>
<comment type="caution">
    <text evidence="3">The sequence shown here is derived from an EMBL/GenBank/DDBJ whole genome shotgun (WGS) entry which is preliminary data.</text>
</comment>
<keyword evidence="1" id="KW-0378">Hydrolase</keyword>
<dbReference type="SUPFAM" id="SSF63829">
    <property type="entry name" value="Calcium-dependent phosphotriesterase"/>
    <property type="match status" value="1"/>
</dbReference>
<name>A0A420VZF3_9SPHI</name>
<evidence type="ECO:0000313" key="4">
    <source>
        <dbReference type="Proteomes" id="UP000282423"/>
    </source>
</evidence>
<sequence>MIQQSFKYTLFYVYQITIFLYTFKINFKIIQMNILIDGLHFPEGPAFDQQGTIWLVEKEAGNLIRYRDNKYDRIQVDGHPNGIAIAPDGTVWFCDALQNSIRRYNPADSSCDTLLNKLDGKALKMPNDLCFDSNGNLLFTCPGSESTDGTGYICCLRTNGMAHVVHQNMYYPNGLAFAPNSSQLYIAETGSKWIWKMNWNALSCQMDSIEKFALAGGQIGPDGLAFDEEGNLFVAIYGSGHILALDQSGIATEKIQTAGQNPTNCALDPYGTMGLIITEAEKGQLLQLNHTKKGIL</sequence>
<dbReference type="PANTHER" id="PTHR47572">
    <property type="entry name" value="LIPOPROTEIN-RELATED"/>
    <property type="match status" value="1"/>
</dbReference>
<organism evidence="3 4">
    <name type="scientific">Sphingobacterium puteale</name>
    <dbReference type="NCBI Taxonomy" id="2420510"/>
    <lineage>
        <taxon>Bacteria</taxon>
        <taxon>Pseudomonadati</taxon>
        <taxon>Bacteroidota</taxon>
        <taxon>Sphingobacteriia</taxon>
        <taxon>Sphingobacteriales</taxon>
        <taxon>Sphingobacteriaceae</taxon>
        <taxon>Sphingobacterium</taxon>
    </lineage>
</organism>
<proteinExistence type="predicted"/>